<dbReference type="GO" id="GO:0004553">
    <property type="term" value="F:hydrolase activity, hydrolyzing O-glycosyl compounds"/>
    <property type="evidence" value="ECO:0007669"/>
    <property type="project" value="InterPro"/>
</dbReference>
<dbReference type="RefSeq" id="WP_195521554.1">
    <property type="nucleotide sequence ID" value="NZ_BQNJ01000001.1"/>
</dbReference>
<organism evidence="2 3">
    <name type="scientific">Hungatella hathewayi</name>
    <dbReference type="NCBI Taxonomy" id="154046"/>
    <lineage>
        <taxon>Bacteria</taxon>
        <taxon>Bacillati</taxon>
        <taxon>Bacillota</taxon>
        <taxon>Clostridia</taxon>
        <taxon>Lachnospirales</taxon>
        <taxon>Lachnospiraceae</taxon>
        <taxon>Hungatella</taxon>
    </lineage>
</organism>
<dbReference type="Gene3D" id="3.20.20.80">
    <property type="entry name" value="Glycosidases"/>
    <property type="match status" value="1"/>
</dbReference>
<proteinExistence type="predicted"/>
<accession>A0AA37JHH8</accession>
<evidence type="ECO:0000313" key="2">
    <source>
        <dbReference type="EMBL" id="GKH01700.1"/>
    </source>
</evidence>
<evidence type="ECO:0000259" key="1">
    <source>
        <dbReference type="Pfam" id="PF02836"/>
    </source>
</evidence>
<dbReference type="Proteomes" id="UP001055091">
    <property type="component" value="Unassembled WGS sequence"/>
</dbReference>
<dbReference type="PANTHER" id="PTHR42732:SF1">
    <property type="entry name" value="BETA-MANNOSIDASE"/>
    <property type="match status" value="1"/>
</dbReference>
<dbReference type="GO" id="GO:0005975">
    <property type="term" value="P:carbohydrate metabolic process"/>
    <property type="evidence" value="ECO:0007669"/>
    <property type="project" value="InterPro"/>
</dbReference>
<gene>
    <name evidence="2" type="ORF">CE91St55_36810</name>
</gene>
<dbReference type="EMBL" id="BQNJ01000001">
    <property type="protein sequence ID" value="GKH01700.1"/>
    <property type="molecule type" value="Genomic_DNA"/>
</dbReference>
<name>A0AA37JHH8_9FIRM</name>
<dbReference type="AlphaFoldDB" id="A0AA37JHH8"/>
<reference evidence="2" key="1">
    <citation type="submission" date="2022-01" db="EMBL/GenBank/DDBJ databases">
        <title>Novel bile acid biosynthetic pathways are enriched in the microbiome of centenarians.</title>
        <authorList>
            <person name="Sato Y."/>
            <person name="Atarashi K."/>
            <person name="Plichta R.D."/>
            <person name="Arai Y."/>
            <person name="Sasajima S."/>
            <person name="Kearney M.S."/>
            <person name="Suda W."/>
            <person name="Takeshita K."/>
            <person name="Sasaki T."/>
            <person name="Okamoto S."/>
            <person name="Skelly N.A."/>
            <person name="Okamura Y."/>
            <person name="Vlamakis H."/>
            <person name="Li Y."/>
            <person name="Tanoue T."/>
            <person name="Takei H."/>
            <person name="Nittono H."/>
            <person name="Narushima S."/>
            <person name="Irie J."/>
            <person name="Itoh H."/>
            <person name="Moriya K."/>
            <person name="Sugiura Y."/>
            <person name="Suematsu M."/>
            <person name="Moritoki N."/>
            <person name="Shibata S."/>
            <person name="Littman R.D."/>
            <person name="Fischbach A.M."/>
            <person name="Uwamino Y."/>
            <person name="Inoue T."/>
            <person name="Honda A."/>
            <person name="Hattori M."/>
            <person name="Murai T."/>
            <person name="Xavier J.R."/>
            <person name="Hirose N."/>
            <person name="Honda K."/>
        </authorList>
    </citation>
    <scope>NUCLEOTIDE SEQUENCE</scope>
    <source>
        <strain evidence="2">CE91-St55</strain>
    </source>
</reference>
<evidence type="ECO:0000313" key="3">
    <source>
        <dbReference type="Proteomes" id="UP001055091"/>
    </source>
</evidence>
<feature type="domain" description="Glycoside hydrolase family 2 catalytic" evidence="1">
    <location>
        <begin position="330"/>
        <end position="504"/>
    </location>
</feature>
<sequence length="913" mass="102738">MYHSLEGIWKAVLRDGTEGSIRLPGTLDENRLGHRDLGMNQWHSDAQDADAGFDPDAPIATRFTRNYTYEGEALFTRRISFKQKEGERVFLEAERARCLKLLVAGKEIPPFFPVSINTPYVFEVTGLLNEETEVTLLSDNSYPGLPHDAIVFSSAATDETQTNWNGVLGYVRLRTEKTIFISSLRVFPVQETLAVAVEISVGKGNKAGSTAAPWKGAITLQSEALAENCVTLPITLSEGMNEICLEDLALADHIRRWDEYEGNLYELSAVLSGDKTGKTVTFGVRNFGEDGNGRLALNGRTLFLRSEANCAEFPETGYPPMTEAEWKGILNTYKSYGINCVRFHSHCPPEAAFMAADRLGMMMQPELSHWNPKDAFESEESFSYYQTELALTVHWLANHPSFVMLTFGNELCTGEKGHKRMKCMLDQAHTLDSTRLYANGSNVHYGRIGCDPDSDFYTSQSYFDEPLRGTFAAEAAPQKKIGRIRGYINNQYPNARTNYDTSMEKLRQTYKKPVFSFEVGQFEVLPDFDELTAFQGISAPENFRIIQEKVESLGLLPIWKRYVEASGELSRIGYREEIEAAMRTRGLSGISLLGLQDFPGQGTALVGMVNSHLNPKPFHFAEPERFQAFFRDQLPLVQLERYTYNTDEVLKADILAANFGKQDIFEKPMYVLKGNGIFVEGTLSETYCPMGEVSYAGTLEVPLNMVEKAVRLDLTVKIGDMSNTYPVWVYPAGVPVCPKSVYETESFDCKAKEVLRAGGHVYLTPPSREENLPHSIQAQFTTDFWSVGNFAAQEGGMGQLIDEKHPLFENFPTEFHTNWQWWPMAGQRAVILPQPMKAIITEMDSYAYMRPMIQLMECRCGGGRLMVSSLGLQNLQQYPEARALLSAIYLYMDSDRFDPEQSVGVEMIEELVR</sequence>
<dbReference type="InterPro" id="IPR006103">
    <property type="entry name" value="Glyco_hydro_2_cat"/>
</dbReference>
<dbReference type="InterPro" id="IPR017853">
    <property type="entry name" value="GH"/>
</dbReference>
<dbReference type="Pfam" id="PF02836">
    <property type="entry name" value="Glyco_hydro_2_C"/>
    <property type="match status" value="1"/>
</dbReference>
<dbReference type="SUPFAM" id="SSF51445">
    <property type="entry name" value="(Trans)glycosidases"/>
    <property type="match status" value="1"/>
</dbReference>
<comment type="caution">
    <text evidence="2">The sequence shown here is derived from an EMBL/GenBank/DDBJ whole genome shotgun (WGS) entry which is preliminary data.</text>
</comment>
<dbReference type="PANTHER" id="PTHR42732">
    <property type="entry name" value="BETA-GALACTOSIDASE"/>
    <property type="match status" value="1"/>
</dbReference>
<dbReference type="InterPro" id="IPR051913">
    <property type="entry name" value="GH2_Domain-Containing"/>
</dbReference>
<protein>
    <submittedName>
        <fullName evidence="2">Beta-galactosidase</fullName>
    </submittedName>
</protein>